<dbReference type="InterPro" id="IPR003660">
    <property type="entry name" value="HAMP_dom"/>
</dbReference>
<feature type="domain" description="HAMP" evidence="6">
    <location>
        <begin position="490"/>
        <end position="537"/>
    </location>
</feature>
<dbReference type="Gene3D" id="6.10.340.10">
    <property type="match status" value="1"/>
</dbReference>
<dbReference type="Gene3D" id="1.10.287.950">
    <property type="entry name" value="Methyl-accepting chemotaxis protein"/>
    <property type="match status" value="1"/>
</dbReference>
<keyword evidence="4" id="KW-0472">Membrane</keyword>
<proteinExistence type="inferred from homology"/>
<name>A0ABY5E815_9BACT</name>
<dbReference type="RefSeq" id="WP_254577382.1">
    <property type="nucleotide sequence ID" value="NZ_CP100595.1"/>
</dbReference>
<comment type="similarity">
    <text evidence="2">Belongs to the methyl-accepting chemotaxis (MCP) protein family.</text>
</comment>
<dbReference type="SUPFAM" id="SSF58104">
    <property type="entry name" value="Methyl-accepting chemotaxis protein (MCP) signaling domain"/>
    <property type="match status" value="1"/>
</dbReference>
<keyword evidence="8" id="KW-1185">Reference proteome</keyword>
<keyword evidence="4" id="KW-1133">Transmembrane helix</keyword>
<evidence type="ECO:0000256" key="1">
    <source>
        <dbReference type="ARBA" id="ARBA00022500"/>
    </source>
</evidence>
<feature type="transmembrane region" description="Helical" evidence="4">
    <location>
        <begin position="404"/>
        <end position="425"/>
    </location>
</feature>
<sequence length="872" mass="96664">MKKASISFKLMSLIVGSLLILSIIMLSISITESIRHSEEEKLAQLKSITEAKKQHVSSYFKNIAGLITSTANSASTQDAMKEFIKGFYTMNAQSGGEINMADVKKEISSHYDNLYIKDINFNLPNIQSKRSTSEYLPKNANGILAQYMFIVKNEEKIGEKNKLTQSNLFFNNYAFAHIRYHETFNEILKKFSLADIFLVDVQGNIVYSTFKEKDFGTNLKNGPYSNSSIAKINEKAYSLKKGETAFSDFKPYEPSYNSPASFIAAPIFNNQNTRVGNLIIQIPTKVIDGIMNFDGKYKEAGLGESGNSFLIASDYKMRNNHRHLKTFDAEYVKKSGTTIGLYEIKNEAISKALKNESGGILLENNEGKKILSAYSGLKVFGQQWGVISQIDEEEALQDIVKINIILASISFVVLLVIIFISVLLLRNSIIKPLKNFEEGLMSFFKYLNNEINEVKHLDDSKEDEIGQMSKVVNKNINKTKDIIEKDRELINETVSILSEFEKGDLSKRINTVSLNPSLNELKNVLNKMGENLEANIQNILAVLEEYTNYNYLNRVDNSALKEQLLQLAQGVNSLGDATTQMLLENKTNGMKLDSSSDILLTSVEILSNNTNDAAASIEQTSAALEEINSNLISNSQNVQKMSTNAQELTQSVKQGEELAQKTTVAMDEINEQVSSINDAITVIDQIAFQTNILSLNAAVEAATAGEAGKGFAVVAQEVRNLASRSAEAAKEIKELVENANIKANEGKAIADSMIGGYTGLSTNINSTIELIESVSISSSEQQQGISQITETVARLDKQTQENASIAQNTNDIAQETDVISKAIVSDTNNKEFKGKDSIKIEAKDRNTVTLENRSISTKIEQNINEENKWESF</sequence>
<evidence type="ECO:0000313" key="8">
    <source>
        <dbReference type="Proteomes" id="UP001060012"/>
    </source>
</evidence>
<reference evidence="7" key="1">
    <citation type="submission" date="2022-07" db="EMBL/GenBank/DDBJ databases">
        <title>Arcobacter roscoffensis sp. nov., a marine bacterium isolated from coastal seawater collected from Roscoff, France.</title>
        <authorList>
            <person name="Pascual J."/>
            <person name="Lepeaux C."/>
            <person name="Methner A."/>
            <person name="Overmann J."/>
        </authorList>
    </citation>
    <scope>NUCLEOTIDE SEQUENCE</scope>
    <source>
        <strain evidence="7">ARW1-2F2</strain>
    </source>
</reference>
<dbReference type="EMBL" id="CP100595">
    <property type="protein sequence ID" value="UTJ07203.1"/>
    <property type="molecule type" value="Genomic_DNA"/>
</dbReference>
<dbReference type="Pfam" id="PF00015">
    <property type="entry name" value="MCPsignal"/>
    <property type="match status" value="1"/>
</dbReference>
<dbReference type="Proteomes" id="UP001060012">
    <property type="component" value="Chromosome"/>
</dbReference>
<dbReference type="InterPro" id="IPR051310">
    <property type="entry name" value="MCP_chemotaxis"/>
</dbReference>
<feature type="domain" description="Methyl-accepting transducer" evidence="5">
    <location>
        <begin position="588"/>
        <end position="817"/>
    </location>
</feature>
<evidence type="ECO:0000313" key="7">
    <source>
        <dbReference type="EMBL" id="UTJ07203.1"/>
    </source>
</evidence>
<dbReference type="SMART" id="SM00283">
    <property type="entry name" value="MA"/>
    <property type="match status" value="1"/>
</dbReference>
<evidence type="ECO:0000256" key="3">
    <source>
        <dbReference type="PROSITE-ProRule" id="PRU00284"/>
    </source>
</evidence>
<accession>A0ABY5E815</accession>
<keyword evidence="4" id="KW-0812">Transmembrane</keyword>
<dbReference type="InterPro" id="IPR004089">
    <property type="entry name" value="MCPsignal_dom"/>
</dbReference>
<dbReference type="PROSITE" id="PS50885">
    <property type="entry name" value="HAMP"/>
    <property type="match status" value="1"/>
</dbReference>
<gene>
    <name evidence="7" type="ORF">NJU99_03695</name>
</gene>
<dbReference type="PROSITE" id="PS50111">
    <property type="entry name" value="CHEMOTAXIS_TRANSDUC_2"/>
    <property type="match status" value="1"/>
</dbReference>
<evidence type="ECO:0000259" key="5">
    <source>
        <dbReference type="PROSITE" id="PS50111"/>
    </source>
</evidence>
<evidence type="ECO:0000256" key="2">
    <source>
        <dbReference type="ARBA" id="ARBA00029447"/>
    </source>
</evidence>
<keyword evidence="1" id="KW-0145">Chemotaxis</keyword>
<protein>
    <submittedName>
        <fullName evidence="7">Methyl-accepting chemotaxis protein</fullName>
    </submittedName>
</protein>
<keyword evidence="3" id="KW-0807">Transducer</keyword>
<dbReference type="PANTHER" id="PTHR43531">
    <property type="entry name" value="PROTEIN ICFG"/>
    <property type="match status" value="1"/>
</dbReference>
<dbReference type="PANTHER" id="PTHR43531:SF11">
    <property type="entry name" value="METHYL-ACCEPTING CHEMOTAXIS PROTEIN 3"/>
    <property type="match status" value="1"/>
</dbReference>
<evidence type="ECO:0000256" key="4">
    <source>
        <dbReference type="SAM" id="Phobius"/>
    </source>
</evidence>
<evidence type="ECO:0000259" key="6">
    <source>
        <dbReference type="PROSITE" id="PS50885"/>
    </source>
</evidence>
<organism evidence="7 8">
    <name type="scientific">Arcobacter roscoffensis</name>
    <dbReference type="NCBI Taxonomy" id="2961520"/>
    <lineage>
        <taxon>Bacteria</taxon>
        <taxon>Pseudomonadati</taxon>
        <taxon>Campylobacterota</taxon>
        <taxon>Epsilonproteobacteria</taxon>
        <taxon>Campylobacterales</taxon>
        <taxon>Arcobacteraceae</taxon>
        <taxon>Arcobacter</taxon>
    </lineage>
</organism>